<evidence type="ECO:0000256" key="1">
    <source>
        <dbReference type="SAM" id="SignalP"/>
    </source>
</evidence>
<dbReference type="HOGENOM" id="CLU_2099362_0_0_1"/>
<protein>
    <submittedName>
        <fullName evidence="2">GD18493</fullName>
    </submittedName>
</protein>
<gene>
    <name evidence="2" type="primary">Dsim\GD18493</name>
    <name evidence="2" type="ORF">Dsim_GD18493</name>
</gene>
<dbReference type="EMBL" id="CM000364">
    <property type="protein sequence ID" value="EDX13849.1"/>
    <property type="molecule type" value="Genomic_DNA"/>
</dbReference>
<accession>B4QZB3</accession>
<dbReference type="OMA" id="WPCDVAD"/>
<feature type="signal peptide" evidence="1">
    <location>
        <begin position="1"/>
        <end position="18"/>
    </location>
</feature>
<evidence type="ECO:0000313" key="2">
    <source>
        <dbReference type="EMBL" id="EDX13849.1"/>
    </source>
</evidence>
<dbReference type="KEGG" id="dsi:Dsimw501_GD18493"/>
<dbReference type="AlphaFoldDB" id="B4QZB3"/>
<keyword evidence="1" id="KW-0732">Signal</keyword>
<sequence>MNSTLVILLLSTLALVQARNIRWSEEDNSSQDPSVSHSHPHSVNWPCDVGHFPEAFVLMHKVDKRLERIDNESTKKRIENYAVNQLRQCILDGQMDEHCVRRSIGFTMSFIHHQMSQAYAV</sequence>
<dbReference type="Bgee" id="FBgn0190016">
    <property type="expression patterns" value="Expressed in adult organism and 2 other cell types or tissues"/>
</dbReference>
<reference evidence="2 3" key="1">
    <citation type="journal article" date="2007" name="Nature">
        <title>Evolution of genes and genomes on the Drosophila phylogeny.</title>
        <authorList>
            <consortium name="Drosophila 12 Genomes Consortium"/>
            <person name="Clark A.G."/>
            <person name="Eisen M.B."/>
            <person name="Smith D.R."/>
            <person name="Bergman C.M."/>
            <person name="Oliver B."/>
            <person name="Markow T.A."/>
            <person name="Kaufman T.C."/>
            <person name="Kellis M."/>
            <person name="Gelbart W."/>
            <person name="Iyer V.N."/>
            <person name="Pollard D.A."/>
            <person name="Sackton T.B."/>
            <person name="Larracuente A.M."/>
            <person name="Singh N.D."/>
            <person name="Abad J.P."/>
            <person name="Abt D.N."/>
            <person name="Adryan B."/>
            <person name="Aguade M."/>
            <person name="Akashi H."/>
            <person name="Anderson W.W."/>
            <person name="Aquadro C.F."/>
            <person name="Ardell D.H."/>
            <person name="Arguello R."/>
            <person name="Artieri C.G."/>
            <person name="Barbash D.A."/>
            <person name="Barker D."/>
            <person name="Barsanti P."/>
            <person name="Batterham P."/>
            <person name="Batzoglou S."/>
            <person name="Begun D."/>
            <person name="Bhutkar A."/>
            <person name="Blanco E."/>
            <person name="Bosak S.A."/>
            <person name="Bradley R.K."/>
            <person name="Brand A.D."/>
            <person name="Brent M.R."/>
            <person name="Brooks A.N."/>
            <person name="Brown R.H."/>
            <person name="Butlin R.K."/>
            <person name="Caggese C."/>
            <person name="Calvi B.R."/>
            <person name="Bernardo de Carvalho A."/>
            <person name="Caspi A."/>
            <person name="Castrezana S."/>
            <person name="Celniker S.E."/>
            <person name="Chang J.L."/>
            <person name="Chapple C."/>
            <person name="Chatterji S."/>
            <person name="Chinwalla A."/>
            <person name="Civetta A."/>
            <person name="Clifton S.W."/>
            <person name="Comeron J.M."/>
            <person name="Costello J.C."/>
            <person name="Coyne J.A."/>
            <person name="Daub J."/>
            <person name="David R.G."/>
            <person name="Delcher A.L."/>
            <person name="Delehaunty K."/>
            <person name="Do C.B."/>
            <person name="Ebling H."/>
            <person name="Edwards K."/>
            <person name="Eickbush T."/>
            <person name="Evans J.D."/>
            <person name="Filipski A."/>
            <person name="Findeiss S."/>
            <person name="Freyhult E."/>
            <person name="Fulton L."/>
            <person name="Fulton R."/>
            <person name="Garcia A.C."/>
            <person name="Gardiner A."/>
            <person name="Garfield D.A."/>
            <person name="Garvin B.E."/>
            <person name="Gibson G."/>
            <person name="Gilbert D."/>
            <person name="Gnerre S."/>
            <person name="Godfrey J."/>
            <person name="Good R."/>
            <person name="Gotea V."/>
            <person name="Gravely B."/>
            <person name="Greenberg A.J."/>
            <person name="Griffiths-Jones S."/>
            <person name="Gross S."/>
            <person name="Guigo R."/>
            <person name="Gustafson E.A."/>
            <person name="Haerty W."/>
            <person name="Hahn M.W."/>
            <person name="Halligan D.L."/>
            <person name="Halpern A.L."/>
            <person name="Halter G.M."/>
            <person name="Han M.V."/>
            <person name="Heger A."/>
            <person name="Hillier L."/>
            <person name="Hinrichs A.S."/>
            <person name="Holmes I."/>
            <person name="Hoskins R.A."/>
            <person name="Hubisz M.J."/>
            <person name="Hultmark D."/>
            <person name="Huntley M.A."/>
            <person name="Jaffe D.B."/>
            <person name="Jagadeeshan S."/>
            <person name="Jeck W.R."/>
            <person name="Johnson J."/>
            <person name="Jones C.D."/>
            <person name="Jordan W.C."/>
            <person name="Karpen G.H."/>
            <person name="Kataoka E."/>
            <person name="Keightley P.D."/>
            <person name="Kheradpour P."/>
            <person name="Kirkness E.F."/>
            <person name="Koerich L.B."/>
            <person name="Kristiansen K."/>
            <person name="Kudrna D."/>
            <person name="Kulathinal R.J."/>
            <person name="Kumar S."/>
            <person name="Kwok R."/>
            <person name="Lander E."/>
            <person name="Langley C.H."/>
            <person name="Lapoint R."/>
            <person name="Lazzaro B.P."/>
            <person name="Lee S.J."/>
            <person name="Levesque L."/>
            <person name="Li R."/>
            <person name="Lin C.F."/>
            <person name="Lin M.F."/>
            <person name="Lindblad-Toh K."/>
            <person name="Llopart A."/>
            <person name="Long M."/>
            <person name="Low L."/>
            <person name="Lozovsky E."/>
            <person name="Lu J."/>
            <person name="Luo M."/>
            <person name="Machado C.A."/>
            <person name="Makalowski W."/>
            <person name="Marzo M."/>
            <person name="Matsuda M."/>
            <person name="Matzkin L."/>
            <person name="McAllister B."/>
            <person name="McBride C.S."/>
            <person name="McKernan B."/>
            <person name="McKernan K."/>
            <person name="Mendez-Lago M."/>
            <person name="Minx P."/>
            <person name="Mollenhauer M.U."/>
            <person name="Montooth K."/>
            <person name="Mount S.M."/>
            <person name="Mu X."/>
            <person name="Myers E."/>
            <person name="Negre B."/>
            <person name="Newfeld S."/>
            <person name="Nielsen R."/>
            <person name="Noor M.A."/>
            <person name="O'Grady P."/>
            <person name="Pachter L."/>
            <person name="Papaceit M."/>
            <person name="Parisi M.J."/>
            <person name="Parisi M."/>
            <person name="Parts L."/>
            <person name="Pedersen J.S."/>
            <person name="Pesole G."/>
            <person name="Phillippy A.M."/>
            <person name="Ponting C.P."/>
            <person name="Pop M."/>
            <person name="Porcelli D."/>
            <person name="Powell J.R."/>
            <person name="Prohaska S."/>
            <person name="Pruitt K."/>
            <person name="Puig M."/>
            <person name="Quesneville H."/>
            <person name="Ram K.R."/>
            <person name="Rand D."/>
            <person name="Rasmussen M.D."/>
            <person name="Reed L.K."/>
            <person name="Reenan R."/>
            <person name="Reily A."/>
            <person name="Remington K.A."/>
            <person name="Rieger T.T."/>
            <person name="Ritchie M.G."/>
            <person name="Robin C."/>
            <person name="Rogers Y.H."/>
            <person name="Rohde C."/>
            <person name="Rozas J."/>
            <person name="Rubenfield M.J."/>
            <person name="Ruiz A."/>
            <person name="Russo S."/>
            <person name="Salzberg S.L."/>
            <person name="Sanchez-Gracia A."/>
            <person name="Saranga D.J."/>
            <person name="Sato H."/>
            <person name="Schaeffer S.W."/>
            <person name="Schatz M.C."/>
            <person name="Schlenke T."/>
            <person name="Schwartz R."/>
            <person name="Segarra C."/>
            <person name="Singh R.S."/>
            <person name="Sirot L."/>
            <person name="Sirota M."/>
            <person name="Sisneros N.B."/>
            <person name="Smith C.D."/>
            <person name="Smith T.F."/>
            <person name="Spieth J."/>
            <person name="Stage D.E."/>
            <person name="Stark A."/>
            <person name="Stephan W."/>
            <person name="Strausberg R.L."/>
            <person name="Strempel S."/>
            <person name="Sturgill D."/>
            <person name="Sutton G."/>
            <person name="Sutton G.G."/>
            <person name="Tao W."/>
            <person name="Teichmann S."/>
            <person name="Tobari Y.N."/>
            <person name="Tomimura Y."/>
            <person name="Tsolas J.M."/>
            <person name="Valente V.L."/>
            <person name="Venter E."/>
            <person name="Venter J.C."/>
            <person name="Vicario S."/>
            <person name="Vieira F.G."/>
            <person name="Vilella A.J."/>
            <person name="Villasante A."/>
            <person name="Walenz B."/>
            <person name="Wang J."/>
            <person name="Wasserman M."/>
            <person name="Watts T."/>
            <person name="Wilson D."/>
            <person name="Wilson R.K."/>
            <person name="Wing R.A."/>
            <person name="Wolfner M.F."/>
            <person name="Wong A."/>
            <person name="Wong G.K."/>
            <person name="Wu C.I."/>
            <person name="Wu G."/>
            <person name="Yamamoto D."/>
            <person name="Yang H.P."/>
            <person name="Yang S.P."/>
            <person name="Yorke J.A."/>
            <person name="Yoshida K."/>
            <person name="Zdobnov E."/>
            <person name="Zhang P."/>
            <person name="Zhang Y."/>
            <person name="Zimin A.V."/>
            <person name="Baldwin J."/>
            <person name="Abdouelleil A."/>
            <person name="Abdulkadir J."/>
            <person name="Abebe A."/>
            <person name="Abera B."/>
            <person name="Abreu J."/>
            <person name="Acer S.C."/>
            <person name="Aftuck L."/>
            <person name="Alexander A."/>
            <person name="An P."/>
            <person name="Anderson E."/>
            <person name="Anderson S."/>
            <person name="Arachi H."/>
            <person name="Azer M."/>
            <person name="Bachantsang P."/>
            <person name="Barry A."/>
            <person name="Bayul T."/>
            <person name="Berlin A."/>
            <person name="Bessette D."/>
            <person name="Bloom T."/>
            <person name="Blye J."/>
            <person name="Boguslavskiy L."/>
            <person name="Bonnet C."/>
            <person name="Boukhgalter B."/>
            <person name="Bourzgui I."/>
            <person name="Brown A."/>
            <person name="Cahill P."/>
            <person name="Channer S."/>
            <person name="Cheshatsang Y."/>
            <person name="Chuda L."/>
            <person name="Citroen M."/>
            <person name="Collymore A."/>
            <person name="Cooke P."/>
            <person name="Costello M."/>
            <person name="D'Aco K."/>
            <person name="Daza R."/>
            <person name="De Haan G."/>
            <person name="DeGray S."/>
            <person name="DeMaso C."/>
            <person name="Dhargay N."/>
            <person name="Dooley K."/>
            <person name="Dooley E."/>
            <person name="Doricent M."/>
            <person name="Dorje P."/>
            <person name="Dorjee K."/>
            <person name="Dupes A."/>
            <person name="Elong R."/>
            <person name="Falk J."/>
            <person name="Farina A."/>
            <person name="Faro S."/>
            <person name="Ferguson D."/>
            <person name="Fisher S."/>
            <person name="Foley C.D."/>
            <person name="Franke A."/>
            <person name="Friedrich D."/>
            <person name="Gadbois L."/>
            <person name="Gearin G."/>
            <person name="Gearin C.R."/>
            <person name="Giannoukos G."/>
            <person name="Goode T."/>
            <person name="Graham J."/>
            <person name="Grandbois E."/>
            <person name="Grewal S."/>
            <person name="Gyaltsen K."/>
            <person name="Hafez N."/>
            <person name="Hagos B."/>
            <person name="Hall J."/>
            <person name="Henson C."/>
            <person name="Hollinger A."/>
            <person name="Honan T."/>
            <person name="Huard M.D."/>
            <person name="Hughes L."/>
            <person name="Hurhula B."/>
            <person name="Husby M.E."/>
            <person name="Kamat A."/>
            <person name="Kanga B."/>
            <person name="Kashin S."/>
            <person name="Khazanovich D."/>
            <person name="Kisner P."/>
            <person name="Lance K."/>
            <person name="Lara M."/>
            <person name="Lee W."/>
            <person name="Lennon N."/>
            <person name="Letendre F."/>
            <person name="LeVine R."/>
            <person name="Lipovsky A."/>
            <person name="Liu X."/>
            <person name="Liu J."/>
            <person name="Liu S."/>
            <person name="Lokyitsang T."/>
            <person name="Lokyitsang Y."/>
            <person name="Lubonja R."/>
            <person name="Lui A."/>
            <person name="MacDonald P."/>
            <person name="Magnisalis V."/>
            <person name="Maru K."/>
            <person name="Matthews C."/>
            <person name="McCusker W."/>
            <person name="McDonough S."/>
            <person name="Mehta T."/>
            <person name="Meldrim J."/>
            <person name="Meneus L."/>
            <person name="Mihai O."/>
            <person name="Mihalev A."/>
            <person name="Mihova T."/>
            <person name="Mittelman R."/>
            <person name="Mlenga V."/>
            <person name="Montmayeur A."/>
            <person name="Mulrain L."/>
            <person name="Navidi A."/>
            <person name="Naylor J."/>
            <person name="Negash T."/>
            <person name="Nguyen T."/>
            <person name="Nguyen N."/>
            <person name="Nicol R."/>
            <person name="Norbu C."/>
            <person name="Norbu N."/>
            <person name="Novod N."/>
            <person name="O'Neill B."/>
            <person name="Osman S."/>
            <person name="Markiewicz E."/>
            <person name="Oyono O.L."/>
            <person name="Patti C."/>
            <person name="Phunkhang P."/>
            <person name="Pierre F."/>
            <person name="Priest M."/>
            <person name="Raghuraman S."/>
            <person name="Rege F."/>
            <person name="Reyes R."/>
            <person name="Rise C."/>
            <person name="Rogov P."/>
            <person name="Ross K."/>
            <person name="Ryan E."/>
            <person name="Settipalli S."/>
            <person name="Shea T."/>
            <person name="Sherpa N."/>
            <person name="Shi L."/>
            <person name="Shih D."/>
            <person name="Sparrow T."/>
            <person name="Spaulding J."/>
            <person name="Stalker J."/>
            <person name="Stange-Thomann N."/>
            <person name="Stavropoulos S."/>
            <person name="Stone C."/>
            <person name="Strader C."/>
            <person name="Tesfaye S."/>
            <person name="Thomson T."/>
            <person name="Thoulutsang Y."/>
            <person name="Thoulutsang D."/>
            <person name="Topham K."/>
            <person name="Topping I."/>
            <person name="Tsamla T."/>
            <person name="Vassiliev H."/>
            <person name="Vo A."/>
            <person name="Wangchuk T."/>
            <person name="Wangdi T."/>
            <person name="Weiand M."/>
            <person name="Wilkinson J."/>
            <person name="Wilson A."/>
            <person name="Yadav S."/>
            <person name="Young G."/>
            <person name="Yu Q."/>
            <person name="Zembek L."/>
            <person name="Zhong D."/>
            <person name="Zimmer A."/>
            <person name="Zwirko Z."/>
            <person name="Jaffe D.B."/>
            <person name="Alvarez P."/>
            <person name="Brockman W."/>
            <person name="Butler J."/>
            <person name="Chin C."/>
            <person name="Gnerre S."/>
            <person name="Grabherr M."/>
            <person name="Kleber M."/>
            <person name="Mauceli E."/>
            <person name="MacCallum I."/>
        </authorList>
    </citation>
    <scope>NUCLEOTIDE SEQUENCE [LARGE SCALE GENOMIC DNA]</scope>
    <source>
        <strain evidence="3">white501</strain>
    </source>
</reference>
<evidence type="ECO:0000313" key="3">
    <source>
        <dbReference type="Proteomes" id="UP000000304"/>
    </source>
</evidence>
<dbReference type="PhylomeDB" id="B4QZB3"/>
<dbReference type="Proteomes" id="UP000000304">
    <property type="component" value="Chromosome 3R"/>
</dbReference>
<dbReference type="OrthoDB" id="7879817at2759"/>
<keyword evidence="3" id="KW-1185">Reference proteome</keyword>
<proteinExistence type="predicted"/>
<organism evidence="2 3">
    <name type="scientific">Drosophila simulans</name>
    <name type="common">Fruit fly</name>
    <dbReference type="NCBI Taxonomy" id="7240"/>
    <lineage>
        <taxon>Eukaryota</taxon>
        <taxon>Metazoa</taxon>
        <taxon>Ecdysozoa</taxon>
        <taxon>Arthropoda</taxon>
        <taxon>Hexapoda</taxon>
        <taxon>Insecta</taxon>
        <taxon>Pterygota</taxon>
        <taxon>Neoptera</taxon>
        <taxon>Endopterygota</taxon>
        <taxon>Diptera</taxon>
        <taxon>Brachycera</taxon>
        <taxon>Muscomorpha</taxon>
        <taxon>Ephydroidea</taxon>
        <taxon>Drosophilidae</taxon>
        <taxon>Drosophila</taxon>
        <taxon>Sophophora</taxon>
    </lineage>
</organism>
<name>B4QZB3_DROSI</name>
<feature type="chain" id="PRO_5002824852" evidence="1">
    <location>
        <begin position="19"/>
        <end position="121"/>
    </location>
</feature>
<dbReference type="STRING" id="7240.B4QZB3"/>